<proteinExistence type="predicted"/>
<reference evidence="2" key="2">
    <citation type="journal article" date="2015" name="Data Brief">
        <title>Shoot transcriptome of the giant reed, Arundo donax.</title>
        <authorList>
            <person name="Barrero R.A."/>
            <person name="Guerrero F.D."/>
            <person name="Moolhuijzen P."/>
            <person name="Goolsby J.A."/>
            <person name="Tidwell J."/>
            <person name="Bellgard S.E."/>
            <person name="Bellgard M.I."/>
        </authorList>
    </citation>
    <scope>NUCLEOTIDE SEQUENCE</scope>
    <source>
        <tissue evidence="2">Shoot tissue taken approximately 20 cm above the soil surface</tissue>
    </source>
</reference>
<dbReference type="EMBL" id="GBRH01282952">
    <property type="protein sequence ID" value="JAD14943.1"/>
    <property type="molecule type" value="Transcribed_RNA"/>
</dbReference>
<keyword evidence="1" id="KW-0812">Transmembrane</keyword>
<feature type="transmembrane region" description="Helical" evidence="1">
    <location>
        <begin position="6"/>
        <end position="22"/>
    </location>
</feature>
<accession>A0A0A8XQG6</accession>
<dbReference type="AlphaFoldDB" id="A0A0A8XQG6"/>
<evidence type="ECO:0000256" key="1">
    <source>
        <dbReference type="SAM" id="Phobius"/>
    </source>
</evidence>
<reference evidence="2" key="1">
    <citation type="submission" date="2014-09" db="EMBL/GenBank/DDBJ databases">
        <authorList>
            <person name="Magalhaes I.L.F."/>
            <person name="Oliveira U."/>
            <person name="Santos F.R."/>
            <person name="Vidigal T.H.D.A."/>
            <person name="Brescovit A.D."/>
            <person name="Santos A.J."/>
        </authorList>
    </citation>
    <scope>NUCLEOTIDE SEQUENCE</scope>
    <source>
        <tissue evidence="2">Shoot tissue taken approximately 20 cm above the soil surface</tissue>
    </source>
</reference>
<sequence length="56" mass="6451">MNNLSIFISLFTFSSISMLMIFRRLRILIATLWPVNICSAIFTLPSDPIPRVLPIR</sequence>
<keyword evidence="1" id="KW-1133">Transmembrane helix</keyword>
<protein>
    <submittedName>
        <fullName evidence="2">Uncharacterized protein</fullName>
    </submittedName>
</protein>
<name>A0A0A8XQG6_ARUDO</name>
<keyword evidence="1" id="KW-0472">Membrane</keyword>
<organism evidence="2">
    <name type="scientific">Arundo donax</name>
    <name type="common">Giant reed</name>
    <name type="synonym">Donax arundinaceus</name>
    <dbReference type="NCBI Taxonomy" id="35708"/>
    <lineage>
        <taxon>Eukaryota</taxon>
        <taxon>Viridiplantae</taxon>
        <taxon>Streptophyta</taxon>
        <taxon>Embryophyta</taxon>
        <taxon>Tracheophyta</taxon>
        <taxon>Spermatophyta</taxon>
        <taxon>Magnoliopsida</taxon>
        <taxon>Liliopsida</taxon>
        <taxon>Poales</taxon>
        <taxon>Poaceae</taxon>
        <taxon>PACMAD clade</taxon>
        <taxon>Arundinoideae</taxon>
        <taxon>Arundineae</taxon>
        <taxon>Arundo</taxon>
    </lineage>
</organism>
<evidence type="ECO:0000313" key="2">
    <source>
        <dbReference type="EMBL" id="JAD14943.1"/>
    </source>
</evidence>